<organism evidence="1 2">
    <name type="scientific">Gemmobacter megaterium</name>
    <dbReference type="NCBI Taxonomy" id="1086013"/>
    <lineage>
        <taxon>Bacteria</taxon>
        <taxon>Pseudomonadati</taxon>
        <taxon>Pseudomonadota</taxon>
        <taxon>Alphaproteobacteria</taxon>
        <taxon>Rhodobacterales</taxon>
        <taxon>Paracoccaceae</taxon>
        <taxon>Gemmobacter</taxon>
    </lineage>
</organism>
<dbReference type="EMBL" id="FTOT01000001">
    <property type="protein sequence ID" value="SIS67136.1"/>
    <property type="molecule type" value="Genomic_DNA"/>
</dbReference>
<protein>
    <submittedName>
        <fullName evidence="1">Uncharacterized protein</fullName>
    </submittedName>
</protein>
<dbReference type="RefSeq" id="WP_076528873.1">
    <property type="nucleotide sequence ID" value="NZ_BMEH01000001.1"/>
</dbReference>
<keyword evidence="2" id="KW-1185">Reference proteome</keyword>
<dbReference type="OrthoDB" id="7857348at2"/>
<evidence type="ECO:0000313" key="2">
    <source>
        <dbReference type="Proteomes" id="UP000186141"/>
    </source>
</evidence>
<gene>
    <name evidence="1" type="ORF">SAMN05421774_101802</name>
</gene>
<accession>A0A1N7L048</accession>
<sequence>MTNTPTSGTAPVHPVSMYENEANHNMPLLSEGNFNRSMAEISQLRKQQADYLDSLPTTVEACGEAAMRLLHPAGECYPEGFEEALYLSFALEPMIKHLDTDDPGIERDALLFIADRVRLGLERSVAKLDRISDLLGNPDRIKREAQSRALGSVRGQTLGR</sequence>
<evidence type="ECO:0000313" key="1">
    <source>
        <dbReference type="EMBL" id="SIS67136.1"/>
    </source>
</evidence>
<dbReference type="AlphaFoldDB" id="A0A1N7L048"/>
<reference evidence="1 2" key="1">
    <citation type="submission" date="2017-01" db="EMBL/GenBank/DDBJ databases">
        <authorList>
            <person name="Mah S.A."/>
            <person name="Swanson W.J."/>
            <person name="Moy G.W."/>
            <person name="Vacquier V.D."/>
        </authorList>
    </citation>
    <scope>NUCLEOTIDE SEQUENCE [LARGE SCALE GENOMIC DNA]</scope>
    <source>
        <strain evidence="1 2">DSM 26375</strain>
    </source>
</reference>
<dbReference type="Proteomes" id="UP000186141">
    <property type="component" value="Unassembled WGS sequence"/>
</dbReference>
<proteinExistence type="predicted"/>
<dbReference type="STRING" id="1086013.SAMN05421774_101802"/>
<name>A0A1N7L048_9RHOB</name>